<reference evidence="1" key="1">
    <citation type="submission" date="2021-06" db="EMBL/GenBank/DDBJ databases">
        <authorList>
            <person name="Kallberg Y."/>
            <person name="Tangrot J."/>
            <person name="Rosling A."/>
        </authorList>
    </citation>
    <scope>NUCLEOTIDE SEQUENCE</scope>
    <source>
        <strain evidence="1">MA453B</strain>
    </source>
</reference>
<name>A0A9N9B425_9GLOM</name>
<keyword evidence="2" id="KW-1185">Reference proteome</keyword>
<organism evidence="1 2">
    <name type="scientific">Dentiscutata erythropus</name>
    <dbReference type="NCBI Taxonomy" id="1348616"/>
    <lineage>
        <taxon>Eukaryota</taxon>
        <taxon>Fungi</taxon>
        <taxon>Fungi incertae sedis</taxon>
        <taxon>Mucoromycota</taxon>
        <taxon>Glomeromycotina</taxon>
        <taxon>Glomeromycetes</taxon>
        <taxon>Diversisporales</taxon>
        <taxon>Gigasporaceae</taxon>
        <taxon>Dentiscutata</taxon>
    </lineage>
</organism>
<accession>A0A9N9B425</accession>
<dbReference type="AlphaFoldDB" id="A0A9N9B425"/>
<proteinExistence type="predicted"/>
<protein>
    <submittedName>
        <fullName evidence="1">18933_t:CDS:1</fullName>
    </submittedName>
</protein>
<evidence type="ECO:0000313" key="1">
    <source>
        <dbReference type="EMBL" id="CAG8554850.1"/>
    </source>
</evidence>
<sequence>MPDPIWIHFIQLGHATRFRQKQRELVSTSTSALVTSTSSSSASLIIPTSSMPSERVYCKNTSRAHITSYITADREQRQNRS</sequence>
<dbReference type="EMBL" id="CAJVPY010002278">
    <property type="protein sequence ID" value="CAG8554850.1"/>
    <property type="molecule type" value="Genomic_DNA"/>
</dbReference>
<dbReference type="Proteomes" id="UP000789405">
    <property type="component" value="Unassembled WGS sequence"/>
</dbReference>
<gene>
    <name evidence="1" type="ORF">DERYTH_LOCUS5448</name>
</gene>
<evidence type="ECO:0000313" key="2">
    <source>
        <dbReference type="Proteomes" id="UP000789405"/>
    </source>
</evidence>
<comment type="caution">
    <text evidence="1">The sequence shown here is derived from an EMBL/GenBank/DDBJ whole genome shotgun (WGS) entry which is preliminary data.</text>
</comment>